<dbReference type="AlphaFoldDB" id="A0A3D8M6M6"/>
<feature type="signal peptide" evidence="1">
    <location>
        <begin position="1"/>
        <end position="25"/>
    </location>
</feature>
<gene>
    <name evidence="3" type="ORF">DXV75_11540</name>
</gene>
<dbReference type="OrthoDB" id="6335564at2"/>
<dbReference type="GO" id="GO:0005509">
    <property type="term" value="F:calcium ion binding"/>
    <property type="evidence" value="ECO:0007669"/>
    <property type="project" value="InterPro"/>
</dbReference>
<feature type="domain" description="EF-hand" evidence="2">
    <location>
        <begin position="59"/>
        <end position="77"/>
    </location>
</feature>
<dbReference type="InterPro" id="IPR002048">
    <property type="entry name" value="EF_hand_dom"/>
</dbReference>
<protein>
    <submittedName>
        <fullName evidence="3">Calcium-binding protein</fullName>
    </submittedName>
</protein>
<dbReference type="Gene3D" id="1.10.238.10">
    <property type="entry name" value="EF-hand"/>
    <property type="match status" value="1"/>
</dbReference>
<feature type="chain" id="PRO_5017741254" evidence="1">
    <location>
        <begin position="26"/>
        <end position="92"/>
    </location>
</feature>
<name>A0A3D8M6M6_9ALTE</name>
<dbReference type="SUPFAM" id="SSF47473">
    <property type="entry name" value="EF-hand"/>
    <property type="match status" value="1"/>
</dbReference>
<evidence type="ECO:0000259" key="2">
    <source>
        <dbReference type="Pfam" id="PF13202"/>
    </source>
</evidence>
<keyword evidence="4" id="KW-1185">Reference proteome</keyword>
<accession>A0A3D8M6M6</accession>
<dbReference type="EMBL" id="QRHA01000007">
    <property type="protein sequence ID" value="RDV25281.1"/>
    <property type="molecule type" value="Genomic_DNA"/>
</dbReference>
<dbReference type="RefSeq" id="WP_115593613.1">
    <property type="nucleotide sequence ID" value="NZ_QRHA01000007.1"/>
</dbReference>
<organism evidence="3 4">
    <name type="scientific">Alteromonas aestuariivivens</name>
    <dbReference type="NCBI Taxonomy" id="1938339"/>
    <lineage>
        <taxon>Bacteria</taxon>
        <taxon>Pseudomonadati</taxon>
        <taxon>Pseudomonadota</taxon>
        <taxon>Gammaproteobacteria</taxon>
        <taxon>Alteromonadales</taxon>
        <taxon>Alteromonadaceae</taxon>
        <taxon>Alteromonas/Salinimonas group</taxon>
        <taxon>Alteromonas</taxon>
    </lineage>
</organism>
<reference evidence="4" key="1">
    <citation type="submission" date="2018-08" db="EMBL/GenBank/DDBJ databases">
        <authorList>
            <person name="Zhang J."/>
            <person name="Du Z.-J."/>
        </authorList>
    </citation>
    <scope>NUCLEOTIDE SEQUENCE [LARGE SCALE GENOMIC DNA]</scope>
    <source>
        <strain evidence="4">KCTC 52655</strain>
    </source>
</reference>
<proteinExistence type="predicted"/>
<dbReference type="Proteomes" id="UP000256561">
    <property type="component" value="Unassembled WGS sequence"/>
</dbReference>
<evidence type="ECO:0000313" key="4">
    <source>
        <dbReference type="Proteomes" id="UP000256561"/>
    </source>
</evidence>
<sequence>MKRIEKLFLLLFTAAVIQTIVVANANAENKGPLDIISKLDVDQDGFISIKEAISDTELLRQFGKLDVNEDGKLSDREILASQFNGRGKILQS</sequence>
<dbReference type="InterPro" id="IPR011992">
    <property type="entry name" value="EF-hand-dom_pair"/>
</dbReference>
<comment type="caution">
    <text evidence="3">The sequence shown here is derived from an EMBL/GenBank/DDBJ whole genome shotgun (WGS) entry which is preliminary data.</text>
</comment>
<evidence type="ECO:0000313" key="3">
    <source>
        <dbReference type="EMBL" id="RDV25281.1"/>
    </source>
</evidence>
<feature type="domain" description="EF-hand" evidence="2">
    <location>
        <begin position="35"/>
        <end position="51"/>
    </location>
</feature>
<dbReference type="Pfam" id="PF13202">
    <property type="entry name" value="EF-hand_5"/>
    <property type="match status" value="2"/>
</dbReference>
<evidence type="ECO:0000256" key="1">
    <source>
        <dbReference type="SAM" id="SignalP"/>
    </source>
</evidence>
<keyword evidence="1" id="KW-0732">Signal</keyword>